<sequence>MFNKKKKFSGLRKEYDDMLMDQVDLAKSDWDDARASERAMTESNYDGRMIQARTALARQKFFYFYREARRRNIRGHIQQSVITTD</sequence>
<evidence type="ECO:0000313" key="1">
    <source>
        <dbReference type="EMBL" id="QBO35774.1"/>
    </source>
</evidence>
<accession>A0A4P6YSS7</accession>
<proteinExistence type="predicted"/>
<gene>
    <name evidence="1" type="ORF">EQG49_04495</name>
</gene>
<dbReference type="Pfam" id="PF10704">
    <property type="entry name" value="DUF2508"/>
    <property type="match status" value="1"/>
</dbReference>
<dbReference type="InterPro" id="IPR019644">
    <property type="entry name" value="DUF2508"/>
</dbReference>
<name>A0A4P6YSS7_9LACO</name>
<dbReference type="RefSeq" id="WP_133362853.1">
    <property type="nucleotide sequence ID" value="NZ_CP037940.1"/>
</dbReference>
<keyword evidence="2" id="KW-1185">Reference proteome</keyword>
<dbReference type="AlphaFoldDB" id="A0A4P6YSS7"/>
<dbReference type="Proteomes" id="UP000292886">
    <property type="component" value="Chromosome"/>
</dbReference>
<organism evidence="1 2">
    <name type="scientific">Periweissella cryptocerci</name>
    <dbReference type="NCBI Taxonomy" id="2506420"/>
    <lineage>
        <taxon>Bacteria</taxon>
        <taxon>Bacillati</taxon>
        <taxon>Bacillota</taxon>
        <taxon>Bacilli</taxon>
        <taxon>Lactobacillales</taxon>
        <taxon>Lactobacillaceae</taxon>
        <taxon>Periweissella</taxon>
    </lineage>
</organism>
<dbReference type="EMBL" id="CP037940">
    <property type="protein sequence ID" value="QBO35774.1"/>
    <property type="molecule type" value="Genomic_DNA"/>
</dbReference>
<evidence type="ECO:0000313" key="2">
    <source>
        <dbReference type="Proteomes" id="UP000292886"/>
    </source>
</evidence>
<protein>
    <submittedName>
        <fullName evidence="1">DUF2508 family protein</fullName>
    </submittedName>
</protein>
<reference evidence="2" key="1">
    <citation type="submission" date="2019-03" db="EMBL/GenBank/DDBJ databases">
        <title>Weissella sp. 26KH-42 Genome sequencing.</title>
        <authorList>
            <person name="Heo J."/>
            <person name="Kim S.-J."/>
            <person name="Kim J.-S."/>
            <person name="Hong S.-B."/>
            <person name="Kwon S.-W."/>
        </authorList>
    </citation>
    <scope>NUCLEOTIDE SEQUENCE [LARGE SCALE GENOMIC DNA]</scope>
    <source>
        <strain evidence="2">26KH-42</strain>
    </source>
</reference>
<dbReference type="KEGG" id="wei:EQG49_04495"/>
<dbReference type="OrthoDB" id="2146210at2"/>